<name>A0A2I0SBK6_9ACTN</name>
<dbReference type="AlphaFoldDB" id="A0A2I0SBK6"/>
<comment type="caution">
    <text evidence="1">The sequence shown here is derived from an EMBL/GenBank/DDBJ whole genome shotgun (WGS) entry which is preliminary data.</text>
</comment>
<protein>
    <submittedName>
        <fullName evidence="1">Uncharacterized protein</fullName>
    </submittedName>
</protein>
<gene>
    <name evidence="1" type="ORF">CW362_41280</name>
</gene>
<dbReference type="RefSeq" id="WP_103554731.1">
    <property type="nucleotide sequence ID" value="NZ_JBHJSK010000027.1"/>
</dbReference>
<reference evidence="1 2" key="1">
    <citation type="submission" date="2017-12" db="EMBL/GenBank/DDBJ databases">
        <title>Streptomyces populusis sp. nov., a novel endophytic actinobacterium isolated from stems of Populus adenopoda Maxim.</title>
        <authorList>
            <person name="Wang Z."/>
        </authorList>
    </citation>
    <scope>NUCLEOTIDE SEQUENCE [LARGE SCALE GENOMIC DNA]</scope>
    <source>
        <strain evidence="1 2">A249</strain>
    </source>
</reference>
<organism evidence="1 2">
    <name type="scientific">Streptomyces populi</name>
    <dbReference type="NCBI Taxonomy" id="2058924"/>
    <lineage>
        <taxon>Bacteria</taxon>
        <taxon>Bacillati</taxon>
        <taxon>Actinomycetota</taxon>
        <taxon>Actinomycetes</taxon>
        <taxon>Kitasatosporales</taxon>
        <taxon>Streptomycetaceae</taxon>
        <taxon>Streptomyces</taxon>
    </lineage>
</organism>
<dbReference type="EMBL" id="PJOS01000191">
    <property type="protein sequence ID" value="PKT67283.1"/>
    <property type="molecule type" value="Genomic_DNA"/>
</dbReference>
<proteinExistence type="predicted"/>
<accession>A0A2I0SBK6</accession>
<evidence type="ECO:0000313" key="1">
    <source>
        <dbReference type="EMBL" id="PKT67283.1"/>
    </source>
</evidence>
<evidence type="ECO:0000313" key="2">
    <source>
        <dbReference type="Proteomes" id="UP000236178"/>
    </source>
</evidence>
<keyword evidence="2" id="KW-1185">Reference proteome</keyword>
<dbReference type="Proteomes" id="UP000236178">
    <property type="component" value="Unassembled WGS sequence"/>
</dbReference>
<sequence>MAKQVIRPSDVNPSAEMAEFQFWKCRRCGAEPLGVFVDERGRYHYRHDDPDSLDPHTDVVPLGYVDGILTRF</sequence>